<dbReference type="EMBL" id="CP010519">
    <property type="protein sequence ID" value="AJE83142.1"/>
    <property type="molecule type" value="Genomic_DNA"/>
</dbReference>
<sequence>MTEWRTGPGTGRGTGRRSSGSRESRDGCRGPAPLPSSSGESRTVPPYYLGRLLRYAERCGEDVRPLLREAGIAPDIASRPRGAVTPEQMARFTQALWDHTGDELWGLGRAPVPRGTFHLLCIPLVHARDLRGVVARFERATKVLPGVPEARAVRGGRLTRIEIDLRGLDNPEHLGADLISALLHRVAGWLIGRRIPLRLLELPCPAPPYVSDYEQVFGRIPVFGAPAAVLGFDSVLLEAPVVRDEADLAGYIREAPHELFRTRDCGSARSDQVRRILEEGLRGHRPDSAEVAARLGMSPQHLRRLLREEGTSMSGLRQEILRDAVITSLLRGDESVEELAARLGYSEASALRRAFRRWTGAALGAYRPGASLPG</sequence>
<dbReference type="InterPro" id="IPR032687">
    <property type="entry name" value="AraC-type_N"/>
</dbReference>
<gene>
    <name evidence="6" type="ORF">SLNWT_2766</name>
</gene>
<dbReference type="GO" id="GO:0005829">
    <property type="term" value="C:cytosol"/>
    <property type="evidence" value="ECO:0007669"/>
    <property type="project" value="TreeGrafter"/>
</dbReference>
<feature type="domain" description="HTH araC/xylS-type" evidence="5">
    <location>
        <begin position="271"/>
        <end position="369"/>
    </location>
</feature>
<dbReference type="SMART" id="SM00342">
    <property type="entry name" value="HTH_ARAC"/>
    <property type="match status" value="1"/>
</dbReference>
<feature type="region of interest" description="Disordered" evidence="4">
    <location>
        <begin position="1"/>
        <end position="42"/>
    </location>
</feature>
<evidence type="ECO:0000259" key="5">
    <source>
        <dbReference type="PROSITE" id="PS01124"/>
    </source>
</evidence>
<dbReference type="KEGG" id="sals:SLNWT_2766"/>
<protein>
    <submittedName>
        <fullName evidence="6">Arac family transcriptional regulator</fullName>
    </submittedName>
</protein>
<dbReference type="GO" id="GO:0000976">
    <property type="term" value="F:transcription cis-regulatory region binding"/>
    <property type="evidence" value="ECO:0007669"/>
    <property type="project" value="TreeGrafter"/>
</dbReference>
<name>A0A0B5EYF8_STRA4</name>
<dbReference type="PANTHER" id="PTHR47894">
    <property type="entry name" value="HTH-TYPE TRANSCRIPTIONAL REGULATOR GADX"/>
    <property type="match status" value="1"/>
</dbReference>
<evidence type="ECO:0000256" key="1">
    <source>
        <dbReference type="ARBA" id="ARBA00023015"/>
    </source>
</evidence>
<dbReference type="AlphaFoldDB" id="A0A0B5EYF8"/>
<dbReference type="Pfam" id="PF12833">
    <property type="entry name" value="HTH_18"/>
    <property type="match status" value="1"/>
</dbReference>
<evidence type="ECO:0000313" key="7">
    <source>
        <dbReference type="Proteomes" id="UP000031523"/>
    </source>
</evidence>
<dbReference type="Proteomes" id="UP000031523">
    <property type="component" value="Chromosome"/>
</dbReference>
<dbReference type="Pfam" id="PF12625">
    <property type="entry name" value="Arabinose_bd"/>
    <property type="match status" value="1"/>
</dbReference>
<keyword evidence="3" id="KW-0804">Transcription</keyword>
<dbReference type="SUPFAM" id="SSF46689">
    <property type="entry name" value="Homeodomain-like"/>
    <property type="match status" value="1"/>
</dbReference>
<evidence type="ECO:0000256" key="2">
    <source>
        <dbReference type="ARBA" id="ARBA00023125"/>
    </source>
</evidence>
<dbReference type="Gene3D" id="1.10.10.60">
    <property type="entry name" value="Homeodomain-like"/>
    <property type="match status" value="1"/>
</dbReference>
<proteinExistence type="predicted"/>
<accession>A0A0B5EYF8</accession>
<evidence type="ECO:0000256" key="4">
    <source>
        <dbReference type="SAM" id="MobiDB-lite"/>
    </source>
</evidence>
<keyword evidence="1" id="KW-0805">Transcription regulation</keyword>
<evidence type="ECO:0000256" key="3">
    <source>
        <dbReference type="ARBA" id="ARBA00023163"/>
    </source>
</evidence>
<dbReference type="GO" id="GO:0003700">
    <property type="term" value="F:DNA-binding transcription factor activity"/>
    <property type="evidence" value="ECO:0007669"/>
    <property type="project" value="InterPro"/>
</dbReference>
<dbReference type="InterPro" id="IPR009057">
    <property type="entry name" value="Homeodomain-like_sf"/>
</dbReference>
<keyword evidence="2" id="KW-0238">DNA-binding</keyword>
<dbReference type="PROSITE" id="PS01124">
    <property type="entry name" value="HTH_ARAC_FAMILY_2"/>
    <property type="match status" value="1"/>
</dbReference>
<evidence type="ECO:0000313" key="6">
    <source>
        <dbReference type="EMBL" id="AJE83142.1"/>
    </source>
</evidence>
<dbReference type="InterPro" id="IPR018060">
    <property type="entry name" value="HTH_AraC"/>
</dbReference>
<keyword evidence="7" id="KW-1185">Reference proteome</keyword>
<reference evidence="6 7" key="1">
    <citation type="submission" date="2015-01" db="EMBL/GenBank/DDBJ databases">
        <title>Enhanced salinomycin production by adjusting the supply of polyketide extender units in Streptomyce albus DSM 41398.</title>
        <authorList>
            <person name="Lu C."/>
        </authorList>
    </citation>
    <scope>NUCLEOTIDE SEQUENCE [LARGE SCALE GENOMIC DNA]</scope>
    <source>
        <strain evidence="7">ATCC 21838 / DSM 41398 / FERM P-419 / JCM 4703 / NBRC 107858</strain>
    </source>
</reference>
<dbReference type="PANTHER" id="PTHR47894:SF1">
    <property type="entry name" value="HTH-TYPE TRANSCRIPTIONAL REGULATOR VQSM"/>
    <property type="match status" value="1"/>
</dbReference>
<organism evidence="6 7">
    <name type="scientific">Streptomyces albus (strain ATCC 21838 / DSM 41398 / FERM P-419 / JCM 4703 / NBRC 107858)</name>
    <dbReference type="NCBI Taxonomy" id="1081613"/>
    <lineage>
        <taxon>Bacteria</taxon>
        <taxon>Bacillati</taxon>
        <taxon>Actinomycetota</taxon>
        <taxon>Actinomycetes</taxon>
        <taxon>Kitasatosporales</taxon>
        <taxon>Streptomycetaceae</taxon>
        <taxon>Streptomyces</taxon>
    </lineage>
</organism>